<organism evidence="8">
    <name type="scientific">freshwater metagenome</name>
    <dbReference type="NCBI Taxonomy" id="449393"/>
    <lineage>
        <taxon>unclassified sequences</taxon>
        <taxon>metagenomes</taxon>
        <taxon>ecological metagenomes</taxon>
    </lineage>
</organism>
<evidence type="ECO:0000256" key="4">
    <source>
        <dbReference type="ARBA" id="ARBA00023136"/>
    </source>
</evidence>
<protein>
    <submittedName>
        <fullName evidence="8">Unannotated protein</fullName>
    </submittedName>
</protein>
<keyword evidence="4 5" id="KW-0472">Membrane</keyword>
<name>A0A6J6QER1_9ZZZZ</name>
<evidence type="ECO:0000313" key="10">
    <source>
        <dbReference type="EMBL" id="CAB4846452.1"/>
    </source>
</evidence>
<evidence type="ECO:0000313" key="7">
    <source>
        <dbReference type="EMBL" id="CAB4362837.1"/>
    </source>
</evidence>
<evidence type="ECO:0000313" key="11">
    <source>
        <dbReference type="EMBL" id="CAB4917914.1"/>
    </source>
</evidence>
<reference evidence="8" key="1">
    <citation type="submission" date="2020-05" db="EMBL/GenBank/DDBJ databases">
        <authorList>
            <person name="Chiriac C."/>
            <person name="Salcher M."/>
            <person name="Ghai R."/>
            <person name="Kavagutti S V."/>
        </authorList>
    </citation>
    <scope>NUCLEOTIDE SEQUENCE</scope>
</reference>
<feature type="transmembrane region" description="Helical" evidence="5">
    <location>
        <begin position="20"/>
        <end position="39"/>
    </location>
</feature>
<proteinExistence type="predicted"/>
<dbReference type="EMBL" id="CAESGF010000003">
    <property type="protein sequence ID" value="CAB4362837.1"/>
    <property type="molecule type" value="Genomic_DNA"/>
</dbReference>
<dbReference type="EMBL" id="CAFBIY010000007">
    <property type="protein sequence ID" value="CAB4846452.1"/>
    <property type="molecule type" value="Genomic_DNA"/>
</dbReference>
<evidence type="ECO:0000313" key="9">
    <source>
        <dbReference type="EMBL" id="CAB4799419.1"/>
    </source>
</evidence>
<evidence type="ECO:0000256" key="1">
    <source>
        <dbReference type="ARBA" id="ARBA00004141"/>
    </source>
</evidence>
<comment type="subcellular location">
    <subcellularLocation>
        <location evidence="1">Membrane</location>
        <topology evidence="1">Multi-pass membrane protein</topology>
    </subcellularLocation>
</comment>
<dbReference type="EMBL" id="CAFBOL010000025">
    <property type="protein sequence ID" value="CAB4986816.1"/>
    <property type="molecule type" value="Genomic_DNA"/>
</dbReference>
<dbReference type="AlphaFoldDB" id="A0A6J6QER1"/>
<evidence type="ECO:0000313" key="12">
    <source>
        <dbReference type="EMBL" id="CAB4986816.1"/>
    </source>
</evidence>
<feature type="transmembrane region" description="Helical" evidence="5">
    <location>
        <begin position="159"/>
        <end position="179"/>
    </location>
</feature>
<evidence type="ECO:0000259" key="6">
    <source>
        <dbReference type="Pfam" id="PF01794"/>
    </source>
</evidence>
<sequence>MSLTLAPMDNWLWYLSRSTGIVAAVLAVAALVWGLFFSARNTGTRMKPNWWLALHNWLGGLTLVFIGIHMLVAFANTRTGLRFVDLFVPSNTVGWAIGWGVVSFWMFVIVVLPSMAKIRRRLPRRAWHVVHLLAIPATVLTVVHSYQAGSDSISGSTNFMRFLAILMGVAVYPVSIRLIGIAQRRRALA</sequence>
<feature type="transmembrane region" description="Helical" evidence="5">
    <location>
        <begin position="126"/>
        <end position="147"/>
    </location>
</feature>
<dbReference type="EMBL" id="CAFBMT010000003">
    <property type="protein sequence ID" value="CAB4917914.1"/>
    <property type="molecule type" value="Genomic_DNA"/>
</dbReference>
<dbReference type="Pfam" id="PF01794">
    <property type="entry name" value="Ferric_reduct"/>
    <property type="match status" value="1"/>
</dbReference>
<dbReference type="InterPro" id="IPR013130">
    <property type="entry name" value="Fe3_Rdtase_TM_dom"/>
</dbReference>
<feature type="transmembrane region" description="Helical" evidence="5">
    <location>
        <begin position="95"/>
        <end position="114"/>
    </location>
</feature>
<feature type="transmembrane region" description="Helical" evidence="5">
    <location>
        <begin position="51"/>
        <end position="75"/>
    </location>
</feature>
<evidence type="ECO:0000256" key="3">
    <source>
        <dbReference type="ARBA" id="ARBA00022989"/>
    </source>
</evidence>
<keyword evidence="3 5" id="KW-1133">Transmembrane helix</keyword>
<feature type="domain" description="Ferric oxidoreductase" evidence="6">
    <location>
        <begin position="24"/>
        <end position="142"/>
    </location>
</feature>
<gene>
    <name evidence="8" type="ORF">UFOPK2656_00621</name>
    <name evidence="9" type="ORF">UFOPK3099_00020</name>
    <name evidence="10" type="ORF">UFOPK3267_00223</name>
    <name evidence="11" type="ORF">UFOPK3651_00659</name>
    <name evidence="12" type="ORF">UFOPK3931_01201</name>
    <name evidence="7" type="ORF">UFOPK4189_00619</name>
</gene>
<dbReference type="GO" id="GO:0016020">
    <property type="term" value="C:membrane"/>
    <property type="evidence" value="ECO:0007669"/>
    <property type="project" value="UniProtKB-SubCell"/>
</dbReference>
<keyword evidence="2 5" id="KW-0812">Transmembrane</keyword>
<dbReference type="EMBL" id="CAFAAV010000001">
    <property type="protein sequence ID" value="CAB4799419.1"/>
    <property type="molecule type" value="Genomic_DNA"/>
</dbReference>
<evidence type="ECO:0000256" key="2">
    <source>
        <dbReference type="ARBA" id="ARBA00022692"/>
    </source>
</evidence>
<evidence type="ECO:0000313" key="8">
    <source>
        <dbReference type="EMBL" id="CAB4710270.1"/>
    </source>
</evidence>
<dbReference type="EMBL" id="CAEZYF010000003">
    <property type="protein sequence ID" value="CAB4710270.1"/>
    <property type="molecule type" value="Genomic_DNA"/>
</dbReference>
<evidence type="ECO:0000256" key="5">
    <source>
        <dbReference type="SAM" id="Phobius"/>
    </source>
</evidence>
<accession>A0A6J6QER1</accession>